<dbReference type="AlphaFoldDB" id="A0AA41Q1E9"/>
<organism evidence="2 3">
    <name type="scientific">Yinghuangia soli</name>
    <dbReference type="NCBI Taxonomy" id="2908204"/>
    <lineage>
        <taxon>Bacteria</taxon>
        <taxon>Bacillati</taxon>
        <taxon>Actinomycetota</taxon>
        <taxon>Actinomycetes</taxon>
        <taxon>Kitasatosporales</taxon>
        <taxon>Streptomycetaceae</taxon>
        <taxon>Yinghuangia</taxon>
    </lineage>
</organism>
<gene>
    <name evidence="2" type="ORF">LZ495_21320</name>
</gene>
<accession>A0AA41Q1E9</accession>
<dbReference type="RefSeq" id="WP_235054162.1">
    <property type="nucleotide sequence ID" value="NZ_JAKFHA010000012.1"/>
</dbReference>
<dbReference type="InterPro" id="IPR007278">
    <property type="entry name" value="DUF397"/>
</dbReference>
<evidence type="ECO:0000313" key="3">
    <source>
        <dbReference type="Proteomes" id="UP001165378"/>
    </source>
</evidence>
<sequence length="59" mass="6151">MSANKTIWIKSSYSGTDENCVETAAFGAVIGIRDSKEPQVGHIAVAASSWAKLLGGLGR</sequence>
<feature type="domain" description="DUF397" evidence="1">
    <location>
        <begin position="8"/>
        <end position="57"/>
    </location>
</feature>
<comment type="caution">
    <text evidence="2">The sequence shown here is derived from an EMBL/GenBank/DDBJ whole genome shotgun (WGS) entry which is preliminary data.</text>
</comment>
<dbReference type="Pfam" id="PF04149">
    <property type="entry name" value="DUF397"/>
    <property type="match status" value="1"/>
</dbReference>
<evidence type="ECO:0000259" key="1">
    <source>
        <dbReference type="Pfam" id="PF04149"/>
    </source>
</evidence>
<keyword evidence="3" id="KW-1185">Reference proteome</keyword>
<name>A0AA41Q1E9_9ACTN</name>
<reference evidence="2" key="1">
    <citation type="submission" date="2022-01" db="EMBL/GenBank/DDBJ databases">
        <title>Genome-Based Taxonomic Classification of the Phylum Actinobacteria.</title>
        <authorList>
            <person name="Gao Y."/>
        </authorList>
    </citation>
    <scope>NUCLEOTIDE SEQUENCE</scope>
    <source>
        <strain evidence="2">KLBMP 8922</strain>
    </source>
</reference>
<dbReference type="Proteomes" id="UP001165378">
    <property type="component" value="Unassembled WGS sequence"/>
</dbReference>
<evidence type="ECO:0000313" key="2">
    <source>
        <dbReference type="EMBL" id="MCF2529743.1"/>
    </source>
</evidence>
<proteinExistence type="predicted"/>
<dbReference type="EMBL" id="JAKFHA010000012">
    <property type="protein sequence ID" value="MCF2529743.1"/>
    <property type="molecule type" value="Genomic_DNA"/>
</dbReference>
<protein>
    <submittedName>
        <fullName evidence="2">DUF397 domain-containing protein</fullName>
    </submittedName>
</protein>